<reference evidence="4" key="1">
    <citation type="journal article" date="2019" name="Int. J. Syst. Evol. Microbiol.">
        <title>The Global Catalogue of Microorganisms (GCM) 10K type strain sequencing project: providing services to taxonomists for standard genome sequencing and annotation.</title>
        <authorList>
            <consortium name="The Broad Institute Genomics Platform"/>
            <consortium name="The Broad Institute Genome Sequencing Center for Infectious Disease"/>
            <person name="Wu L."/>
            <person name="Ma J."/>
        </authorList>
    </citation>
    <scope>NUCLEOTIDE SEQUENCE [LARGE SCALE GENOMIC DNA]</scope>
    <source>
        <strain evidence="4">CGMCC 4.7683</strain>
    </source>
</reference>
<dbReference type="SMART" id="SM00732">
    <property type="entry name" value="YqgFc"/>
    <property type="match status" value="1"/>
</dbReference>
<evidence type="ECO:0000259" key="2">
    <source>
        <dbReference type="PROSITE" id="PS50126"/>
    </source>
</evidence>
<dbReference type="InterPro" id="IPR006641">
    <property type="entry name" value="YqgF/RNaseH-like_dom"/>
</dbReference>
<dbReference type="InterPro" id="IPR050437">
    <property type="entry name" value="Ribos_protein_bS1-like"/>
</dbReference>
<protein>
    <submittedName>
        <fullName evidence="3">RNA-binding transcriptional accessory protein</fullName>
    </submittedName>
</protein>
<evidence type="ECO:0000313" key="3">
    <source>
        <dbReference type="EMBL" id="GHH29738.1"/>
    </source>
</evidence>
<proteinExistence type="predicted"/>
<dbReference type="PROSITE" id="PS50126">
    <property type="entry name" value="S1"/>
    <property type="match status" value="1"/>
</dbReference>
<dbReference type="Gene3D" id="1.10.10.650">
    <property type="entry name" value="RuvA domain 2-like"/>
    <property type="match status" value="1"/>
</dbReference>
<dbReference type="InterPro" id="IPR023319">
    <property type="entry name" value="Tex-like_HTH_dom_sf"/>
</dbReference>
<dbReference type="InterPro" id="IPR003029">
    <property type="entry name" value="S1_domain"/>
</dbReference>
<organism evidence="3 4">
    <name type="scientific">Amycolatopsis oliviviridis</name>
    <dbReference type="NCBI Taxonomy" id="1471590"/>
    <lineage>
        <taxon>Bacteria</taxon>
        <taxon>Bacillati</taxon>
        <taxon>Actinomycetota</taxon>
        <taxon>Actinomycetes</taxon>
        <taxon>Pseudonocardiales</taxon>
        <taxon>Pseudonocardiaceae</taxon>
        <taxon>Amycolatopsis</taxon>
    </lineage>
</organism>
<dbReference type="Gene3D" id="1.10.150.310">
    <property type="entry name" value="Tex RuvX-like domain-like"/>
    <property type="match status" value="1"/>
</dbReference>
<dbReference type="SUPFAM" id="SSF158832">
    <property type="entry name" value="Tex N-terminal region-like"/>
    <property type="match status" value="1"/>
</dbReference>
<dbReference type="PANTHER" id="PTHR10724:SF10">
    <property type="entry name" value="S1 RNA-BINDING DOMAIN-CONTAINING PROTEIN 1"/>
    <property type="match status" value="1"/>
</dbReference>
<dbReference type="Pfam" id="PF22706">
    <property type="entry name" value="Tex_central_region"/>
    <property type="match status" value="1"/>
</dbReference>
<evidence type="ECO:0000256" key="1">
    <source>
        <dbReference type="SAM" id="MobiDB-lite"/>
    </source>
</evidence>
<feature type="region of interest" description="Disordered" evidence="1">
    <location>
        <begin position="725"/>
        <end position="794"/>
    </location>
</feature>
<dbReference type="SUPFAM" id="SSF50249">
    <property type="entry name" value="Nucleic acid-binding proteins"/>
    <property type="match status" value="1"/>
</dbReference>
<dbReference type="Gene3D" id="2.40.50.140">
    <property type="entry name" value="Nucleic acid-binding proteins"/>
    <property type="match status" value="1"/>
</dbReference>
<dbReference type="InterPro" id="IPR037027">
    <property type="entry name" value="YqgF/RNaseH-like_dom_sf"/>
</dbReference>
<dbReference type="Gene3D" id="3.30.420.140">
    <property type="entry name" value="YqgF/RNase H-like domain"/>
    <property type="match status" value="1"/>
</dbReference>
<accession>A0ABQ3LZR3</accession>
<dbReference type="InterPro" id="IPR044146">
    <property type="entry name" value="S1_Tex"/>
</dbReference>
<dbReference type="InterPro" id="IPR041692">
    <property type="entry name" value="HHH_9"/>
</dbReference>
<dbReference type="EMBL" id="BNAY01000008">
    <property type="protein sequence ID" value="GHH29738.1"/>
    <property type="molecule type" value="Genomic_DNA"/>
</dbReference>
<dbReference type="SMART" id="SM00316">
    <property type="entry name" value="S1"/>
    <property type="match status" value="1"/>
</dbReference>
<dbReference type="Pfam" id="PF09371">
    <property type="entry name" value="Tex_N"/>
    <property type="match status" value="1"/>
</dbReference>
<dbReference type="Pfam" id="PF00575">
    <property type="entry name" value="S1"/>
    <property type="match status" value="1"/>
</dbReference>
<dbReference type="Pfam" id="PF17674">
    <property type="entry name" value="HHH_9"/>
    <property type="match status" value="1"/>
</dbReference>
<feature type="domain" description="S1 motif" evidence="2">
    <location>
        <begin position="657"/>
        <end position="726"/>
    </location>
</feature>
<dbReference type="Pfam" id="PF12836">
    <property type="entry name" value="HHH_3"/>
    <property type="match status" value="1"/>
</dbReference>
<comment type="caution">
    <text evidence="3">The sequence shown here is derived from an EMBL/GenBank/DDBJ whole genome shotgun (WGS) entry which is preliminary data.</text>
</comment>
<keyword evidence="4" id="KW-1185">Reference proteome</keyword>
<dbReference type="Pfam" id="PF16921">
    <property type="entry name" value="Tex_YqgF"/>
    <property type="match status" value="1"/>
</dbReference>
<dbReference type="RefSeq" id="WP_191257976.1">
    <property type="nucleotide sequence ID" value="NZ_BNAY01000008.1"/>
</dbReference>
<evidence type="ECO:0000313" key="4">
    <source>
        <dbReference type="Proteomes" id="UP000635387"/>
    </source>
</evidence>
<gene>
    <name evidence="3" type="ORF">GCM10017790_62400</name>
</gene>
<dbReference type="CDD" id="cd05685">
    <property type="entry name" value="S1_Tex"/>
    <property type="match status" value="1"/>
</dbReference>
<dbReference type="Proteomes" id="UP000635387">
    <property type="component" value="Unassembled WGS sequence"/>
</dbReference>
<dbReference type="SUPFAM" id="SSF47781">
    <property type="entry name" value="RuvA domain 2-like"/>
    <property type="match status" value="2"/>
</dbReference>
<dbReference type="SUPFAM" id="SSF53098">
    <property type="entry name" value="Ribonuclease H-like"/>
    <property type="match status" value="1"/>
</dbReference>
<dbReference type="PANTHER" id="PTHR10724">
    <property type="entry name" value="30S RIBOSOMAL PROTEIN S1"/>
    <property type="match status" value="1"/>
</dbReference>
<feature type="compositionally biased region" description="Gly residues" evidence="1">
    <location>
        <begin position="745"/>
        <end position="768"/>
    </location>
</feature>
<dbReference type="Gene3D" id="1.10.3500.10">
    <property type="entry name" value="Tex N-terminal region-like"/>
    <property type="match status" value="1"/>
</dbReference>
<name>A0ABQ3LZR3_9PSEU</name>
<sequence>MSVQDLQTVEQKIAEELGVREGQVKAAVDLLDGGSTVPFIARYRKEVTGMLDDAQLRTLEERLRYLRELGERKVAVLESIRSQGKLDEALEASIMAADTKSRLEDIYLPYKPKRRTKAMIAREAGLEPLADGLLSDPNTDPQAAAAVFVNADKGVADAQAALDGARAILVERFAEDADLIGELREKMWTEGRLASKVRDGKAEEGAKFSDYFEFSEPYTKLPSHRILAMLRGEKEEILDLSMESEEPSEEPKTGPTEYENRIAHKFGIANEGRPGDKWLGDTVRWAWRTKILLHLGIDLRMRLRQSAEDDAVRVFAANLRDLLLAAPAGTRATMGLDPGFRTGVKVAVVDATGKVVATHVIYPHQPANKWDQSIAELAALCARHKVDLISIGNGTASRETDKLAGELIKKHPELKLTKAVVSEAGASVYSASAFASQELPGMDVSLRGAVSIARRLQDPLAELVKIDPKSIGVGQYQHDLSEISLSRSLDAVVEDCVNAVGVDVNTASAPLLTRVSGITTTLAENIVAHRDENGPFKTRTGLKEVARLGPKAFEQCAGFLRIPDGDDPLDSSSVHPEAYPVVRRILSSTGTDIRALIGNTRTLQALKPSEFVDDTFGLPTVTDILAELDKPGRDPRPAFKTATFAEGVDKIGDLKPGMRLEGVVTNVAAFGAFIDVGVHQDGLAHVSALSKNFVKDPREVVKPGDIVKVKVLEVDVPRKRISLTLRLDDEPGKPAREQGGRDRGQGGGQRQGGQRQGGGGQRQGGGNRGGRDRGGNSGGGGAMADALRKAGFGK</sequence>
<dbReference type="InterPro" id="IPR010994">
    <property type="entry name" value="RuvA_2-like"/>
</dbReference>
<dbReference type="InterPro" id="IPR012337">
    <property type="entry name" value="RNaseH-like_sf"/>
</dbReference>
<dbReference type="InterPro" id="IPR023323">
    <property type="entry name" value="Tex-like_dom_sf"/>
</dbReference>
<feature type="compositionally biased region" description="Basic and acidic residues" evidence="1">
    <location>
        <begin position="726"/>
        <end position="744"/>
    </location>
</feature>
<dbReference type="InterPro" id="IPR055179">
    <property type="entry name" value="Tex-like_central_region"/>
</dbReference>
<dbReference type="InterPro" id="IPR018974">
    <property type="entry name" value="Tex-like_N"/>
</dbReference>
<dbReference type="InterPro" id="IPR012340">
    <property type="entry name" value="NA-bd_OB-fold"/>
</dbReference>
<dbReference type="InterPro" id="IPR032639">
    <property type="entry name" value="Tex_YqgF"/>
</dbReference>